<protein>
    <submittedName>
        <fullName evidence="1">Uncharacterized protein</fullName>
    </submittedName>
</protein>
<dbReference type="GeneID" id="87882453"/>
<proteinExistence type="predicted"/>
<sequence>MSGQILATGAWARATTDGELVMRELQDGGRYKPISHRPALLEAKNHLRGSDGKAQLTDDVLSQMTCEAVAYRLTSKDSDSVFVIAAARRYMRFLQFTVPESYVTSLETSEQMKYLIELRATPWFDLRSPSGRKNAIGNIVALVRRQTQATSPPSQ</sequence>
<accession>A0AAJ0GPM5</accession>
<evidence type="ECO:0000313" key="1">
    <source>
        <dbReference type="EMBL" id="KAK3303824.1"/>
    </source>
</evidence>
<name>A0AAJ0GPM5_9PEZI</name>
<reference evidence="1" key="2">
    <citation type="submission" date="2023-06" db="EMBL/GenBank/DDBJ databases">
        <authorList>
            <consortium name="Lawrence Berkeley National Laboratory"/>
            <person name="Mondo S.J."/>
            <person name="Hensen N."/>
            <person name="Bonometti L."/>
            <person name="Westerberg I."/>
            <person name="Brannstrom I.O."/>
            <person name="Guillou S."/>
            <person name="Cros-Aarteil S."/>
            <person name="Calhoun S."/>
            <person name="Haridas S."/>
            <person name="Kuo A."/>
            <person name="Pangilinan J."/>
            <person name="Riley R."/>
            <person name="Labutti K."/>
            <person name="Andreopoulos B."/>
            <person name="Lipzen A."/>
            <person name="Chen C."/>
            <person name="Yanf M."/>
            <person name="Daum C."/>
            <person name="Ng V."/>
            <person name="Clum A."/>
            <person name="Steindorff A."/>
            <person name="Ohm R."/>
            <person name="Martin F."/>
            <person name="Silar P."/>
            <person name="Natvig D."/>
            <person name="Lalanne C."/>
            <person name="Gautier V."/>
            <person name="Ament-Velasquez S.L."/>
            <person name="Kruys A."/>
            <person name="Hutchinson M.I."/>
            <person name="Powell A.J."/>
            <person name="Barry K."/>
            <person name="Miller A.N."/>
            <person name="Grigoriev I.V."/>
            <person name="Debuchy R."/>
            <person name="Gladieux P."/>
            <person name="Thoren M.H."/>
            <person name="Johannesson H."/>
        </authorList>
    </citation>
    <scope>NUCLEOTIDE SEQUENCE</scope>
    <source>
        <strain evidence="1">CBS 333.67</strain>
    </source>
</reference>
<comment type="caution">
    <text evidence="1">The sequence shown here is derived from an EMBL/GenBank/DDBJ whole genome shotgun (WGS) entry which is preliminary data.</text>
</comment>
<dbReference type="Proteomes" id="UP001273166">
    <property type="component" value="Unassembled WGS sequence"/>
</dbReference>
<organism evidence="1 2">
    <name type="scientific">Chaetomium strumarium</name>
    <dbReference type="NCBI Taxonomy" id="1170767"/>
    <lineage>
        <taxon>Eukaryota</taxon>
        <taxon>Fungi</taxon>
        <taxon>Dikarya</taxon>
        <taxon>Ascomycota</taxon>
        <taxon>Pezizomycotina</taxon>
        <taxon>Sordariomycetes</taxon>
        <taxon>Sordariomycetidae</taxon>
        <taxon>Sordariales</taxon>
        <taxon>Chaetomiaceae</taxon>
        <taxon>Chaetomium</taxon>
    </lineage>
</organism>
<reference evidence="1" key="1">
    <citation type="journal article" date="2023" name="Mol. Phylogenet. Evol.">
        <title>Genome-scale phylogeny and comparative genomics of the fungal order Sordariales.</title>
        <authorList>
            <person name="Hensen N."/>
            <person name="Bonometti L."/>
            <person name="Westerberg I."/>
            <person name="Brannstrom I.O."/>
            <person name="Guillou S."/>
            <person name="Cros-Aarteil S."/>
            <person name="Calhoun S."/>
            <person name="Haridas S."/>
            <person name="Kuo A."/>
            <person name="Mondo S."/>
            <person name="Pangilinan J."/>
            <person name="Riley R."/>
            <person name="LaButti K."/>
            <person name="Andreopoulos B."/>
            <person name="Lipzen A."/>
            <person name="Chen C."/>
            <person name="Yan M."/>
            <person name="Daum C."/>
            <person name="Ng V."/>
            <person name="Clum A."/>
            <person name="Steindorff A."/>
            <person name="Ohm R.A."/>
            <person name="Martin F."/>
            <person name="Silar P."/>
            <person name="Natvig D.O."/>
            <person name="Lalanne C."/>
            <person name="Gautier V."/>
            <person name="Ament-Velasquez S.L."/>
            <person name="Kruys A."/>
            <person name="Hutchinson M.I."/>
            <person name="Powell A.J."/>
            <person name="Barry K."/>
            <person name="Miller A.N."/>
            <person name="Grigoriev I.V."/>
            <person name="Debuchy R."/>
            <person name="Gladieux P."/>
            <person name="Hiltunen Thoren M."/>
            <person name="Johannesson H."/>
        </authorList>
    </citation>
    <scope>NUCLEOTIDE SEQUENCE</scope>
    <source>
        <strain evidence="1">CBS 333.67</strain>
    </source>
</reference>
<dbReference type="RefSeq" id="XP_062719604.1">
    <property type="nucleotide sequence ID" value="XM_062863624.1"/>
</dbReference>
<keyword evidence="2" id="KW-1185">Reference proteome</keyword>
<dbReference type="AlphaFoldDB" id="A0AAJ0GPM5"/>
<gene>
    <name evidence="1" type="ORF">B0T15DRAFT_285460</name>
</gene>
<evidence type="ECO:0000313" key="2">
    <source>
        <dbReference type="Proteomes" id="UP001273166"/>
    </source>
</evidence>
<dbReference type="EMBL" id="JAUDZG010000006">
    <property type="protein sequence ID" value="KAK3303824.1"/>
    <property type="molecule type" value="Genomic_DNA"/>
</dbReference>